<evidence type="ECO:0000313" key="7">
    <source>
        <dbReference type="EMBL" id="EAJ9198290.1"/>
    </source>
</evidence>
<evidence type="ECO:0000313" key="8">
    <source>
        <dbReference type="Proteomes" id="UP000382436"/>
    </source>
</evidence>
<evidence type="ECO:0000256" key="5">
    <source>
        <dbReference type="ARBA" id="ARBA00023235"/>
    </source>
</evidence>
<name>A0A690LUF3_CAMCO</name>
<dbReference type="PANTHER" id="PTHR21197">
    <property type="entry name" value="UDP-GALACTOPYRANOSE MUTASE"/>
    <property type="match status" value="1"/>
</dbReference>
<comment type="cofactor">
    <cofactor evidence="1">
        <name>FAD</name>
        <dbReference type="ChEBI" id="CHEBI:57692"/>
    </cofactor>
</comment>
<organism evidence="7 8">
    <name type="scientific">Campylobacter coli</name>
    <dbReference type="NCBI Taxonomy" id="195"/>
    <lineage>
        <taxon>Bacteria</taxon>
        <taxon>Pseudomonadati</taxon>
        <taxon>Campylobacterota</taxon>
        <taxon>Epsilonproteobacteria</taxon>
        <taxon>Campylobacterales</taxon>
        <taxon>Campylobacteraceae</taxon>
        <taxon>Campylobacter</taxon>
    </lineage>
</organism>
<keyword evidence="5 7" id="KW-0413">Isomerase</keyword>
<feature type="domain" description="UDP-galactopyranose mutase C-terminal" evidence="6">
    <location>
        <begin position="145"/>
        <end position="345"/>
    </location>
</feature>
<protein>
    <submittedName>
        <fullName evidence="7">UDP-galactopyranose mutase</fullName>
        <ecNumber evidence="7">5.4.99.9</ecNumber>
    </submittedName>
</protein>
<keyword evidence="3" id="KW-0285">Flavoprotein</keyword>
<comment type="similarity">
    <text evidence="2">Belongs to the UDP-galactopyranose/dTDP-fucopyranose mutase family.</text>
</comment>
<dbReference type="GO" id="GO:0008767">
    <property type="term" value="F:UDP-galactopyranose mutase activity"/>
    <property type="evidence" value="ECO:0007669"/>
    <property type="project" value="UniProtKB-EC"/>
</dbReference>
<evidence type="ECO:0000259" key="6">
    <source>
        <dbReference type="Pfam" id="PF03275"/>
    </source>
</evidence>
<dbReference type="Pfam" id="PF13450">
    <property type="entry name" value="NAD_binding_8"/>
    <property type="match status" value="1"/>
</dbReference>
<sequence>MYDYLVVGTGLFGSIFAYEASKKGYKCLVIEKRSHIGGNCYTENIENINVHKYGAHIFRTSDENIWKYMQQFCRFNHFVNSPIANFKGEIYNLPFNMNTFSKLWGIFSPKEAREIITKQSQEIQGIPRNLEEHVIKLVGRDVYEKFVKGYTEKQWGRDCKDLPASIIRRIPVRYIYDNNYFNDPYQGIPIGGYTAIFEKMLENCEVLLNIDFLKHKKEFQNKAKKIIFTGTIDSFYNHEYGPLEYRSLRFEHKILNTDNYQGVAVVNYTDKETPYTRTIEHKHFEFGKQEKTVVSEEYPLEWTKDIEPYYPINDDKNQKLYEKYLELAKKETNVYFGGRLGEYKYYDMQDSVKSALEFSKKELKGLS</sequence>
<dbReference type="GO" id="GO:0005829">
    <property type="term" value="C:cytosol"/>
    <property type="evidence" value="ECO:0007669"/>
    <property type="project" value="TreeGrafter"/>
</dbReference>
<dbReference type="InterPro" id="IPR015899">
    <property type="entry name" value="UDP-GalPyranose_mutase_C"/>
</dbReference>
<dbReference type="SUPFAM" id="SSF54373">
    <property type="entry name" value="FAD-linked reductases, C-terminal domain"/>
    <property type="match status" value="1"/>
</dbReference>
<dbReference type="Proteomes" id="UP000382436">
    <property type="component" value="Unassembled WGS sequence"/>
</dbReference>
<keyword evidence="4" id="KW-0274">FAD</keyword>
<evidence type="ECO:0000256" key="4">
    <source>
        <dbReference type="ARBA" id="ARBA00022827"/>
    </source>
</evidence>
<dbReference type="SUPFAM" id="SSF51971">
    <property type="entry name" value="Nucleotide-binding domain"/>
    <property type="match status" value="1"/>
</dbReference>
<evidence type="ECO:0000256" key="3">
    <source>
        <dbReference type="ARBA" id="ARBA00022630"/>
    </source>
</evidence>
<dbReference type="InterPro" id="IPR004379">
    <property type="entry name" value="UDP-GALP_mutase"/>
</dbReference>
<evidence type="ECO:0000256" key="2">
    <source>
        <dbReference type="ARBA" id="ARBA00009321"/>
    </source>
</evidence>
<dbReference type="EMBL" id="AACBVJ010000030">
    <property type="protein sequence ID" value="EAJ9198290.1"/>
    <property type="molecule type" value="Genomic_DNA"/>
</dbReference>
<dbReference type="NCBIfam" id="TIGR00031">
    <property type="entry name" value="UDP-GALP_mutase"/>
    <property type="match status" value="1"/>
</dbReference>
<dbReference type="GO" id="GO:0050660">
    <property type="term" value="F:flavin adenine dinucleotide binding"/>
    <property type="evidence" value="ECO:0007669"/>
    <property type="project" value="TreeGrafter"/>
</dbReference>
<comment type="caution">
    <text evidence="7">The sequence shown here is derived from an EMBL/GenBank/DDBJ whole genome shotgun (WGS) entry which is preliminary data.</text>
</comment>
<evidence type="ECO:0000256" key="1">
    <source>
        <dbReference type="ARBA" id="ARBA00001974"/>
    </source>
</evidence>
<reference evidence="7 8" key="1">
    <citation type="submission" date="2018-05" db="EMBL/GenBank/DDBJ databases">
        <authorList>
            <consortium name="PulseNet: The National Subtyping Network for Foodborne Disease Surveillance"/>
            <person name="Tarr C.L."/>
            <person name="Trees E."/>
            <person name="Katz L.S."/>
            <person name="Carleton-Romer H.A."/>
            <person name="Stroika S."/>
            <person name="Kucerova Z."/>
            <person name="Roache K.F."/>
            <person name="Sabol A.L."/>
            <person name="Besser J."/>
            <person name="Gerner-Smidt P."/>
        </authorList>
    </citation>
    <scope>NUCLEOTIDE SEQUENCE [LARGE SCALE GENOMIC DNA]</scope>
    <source>
        <strain evidence="7 8">PNUSAC001435</strain>
    </source>
</reference>
<dbReference type="Gene3D" id="3.40.50.720">
    <property type="entry name" value="NAD(P)-binding Rossmann-like Domain"/>
    <property type="match status" value="3"/>
</dbReference>
<dbReference type="AlphaFoldDB" id="A0A690LUF3"/>
<dbReference type="EC" id="5.4.99.9" evidence="7"/>
<proteinExistence type="inferred from homology"/>
<dbReference type="PANTHER" id="PTHR21197:SF0">
    <property type="entry name" value="UDP-GALACTOPYRANOSE MUTASE"/>
    <property type="match status" value="1"/>
</dbReference>
<accession>A0A690LUF3</accession>
<dbReference type="Pfam" id="PF03275">
    <property type="entry name" value="GLF"/>
    <property type="match status" value="1"/>
</dbReference>
<gene>
    <name evidence="7" type="primary">glf</name>
    <name evidence="7" type="ORF">BZ274_09005</name>
</gene>